<sequence length="177" mass="19435">MSNHARHILATLLLASLPALGHADEGLPYFDFNVTTPAPDSDTSPGWVWLAGKAANALVPTYDPARLTFFGDPTLVVGFSGMRRTRYIGNELREDNPQSLLLPFANYTFENGITLGLQAETTYSTVSGDWDTPVNLTLSRRFDFGKQALTVGGGLQQFSSETPRWGLGVMWQLPWAQ</sequence>
<dbReference type="EMBL" id="JAESND010000003">
    <property type="protein sequence ID" value="MBM3115731.1"/>
    <property type="molecule type" value="Genomic_DNA"/>
</dbReference>
<feature type="signal peptide" evidence="1">
    <location>
        <begin position="1"/>
        <end position="23"/>
    </location>
</feature>
<evidence type="ECO:0008006" key="4">
    <source>
        <dbReference type="Google" id="ProtNLM"/>
    </source>
</evidence>
<reference evidence="2 3" key="1">
    <citation type="submission" date="2021-01" db="EMBL/GenBank/DDBJ databases">
        <title>Draft Genome Sequence and Polyhydroxyalkanoate Biosynthetic Potential of Jeongeupia naejangsanensis Type Strain DSM 24253.</title>
        <authorList>
            <person name="Turrini P."/>
            <person name="Artuso I."/>
            <person name="Lugli G.A."/>
            <person name="Frangipani E."/>
            <person name="Ventura M."/>
            <person name="Visca P."/>
        </authorList>
    </citation>
    <scope>NUCLEOTIDE SEQUENCE [LARGE SCALE GENOMIC DNA]</scope>
    <source>
        <strain evidence="2 3">DSM 24253</strain>
    </source>
</reference>
<comment type="caution">
    <text evidence="2">The sequence shown here is derived from an EMBL/GenBank/DDBJ whole genome shotgun (WGS) entry which is preliminary data.</text>
</comment>
<evidence type="ECO:0000313" key="3">
    <source>
        <dbReference type="Proteomes" id="UP000809431"/>
    </source>
</evidence>
<proteinExistence type="predicted"/>
<feature type="chain" id="PRO_5045520013" description="Transporter" evidence="1">
    <location>
        <begin position="24"/>
        <end position="177"/>
    </location>
</feature>
<dbReference type="RefSeq" id="WP_203537562.1">
    <property type="nucleotide sequence ID" value="NZ_JAESND010000003.1"/>
</dbReference>
<keyword evidence="3" id="KW-1185">Reference proteome</keyword>
<evidence type="ECO:0000256" key="1">
    <source>
        <dbReference type="SAM" id="SignalP"/>
    </source>
</evidence>
<name>A0ABS2BL68_9NEIS</name>
<keyword evidence="1" id="KW-0732">Signal</keyword>
<dbReference type="Proteomes" id="UP000809431">
    <property type="component" value="Unassembled WGS sequence"/>
</dbReference>
<evidence type="ECO:0000313" key="2">
    <source>
        <dbReference type="EMBL" id="MBM3115731.1"/>
    </source>
</evidence>
<protein>
    <recommendedName>
        <fullName evidence="4">Transporter</fullName>
    </recommendedName>
</protein>
<organism evidence="2 3">
    <name type="scientific">Jeongeupia naejangsanensis</name>
    <dbReference type="NCBI Taxonomy" id="613195"/>
    <lineage>
        <taxon>Bacteria</taxon>
        <taxon>Pseudomonadati</taxon>
        <taxon>Pseudomonadota</taxon>
        <taxon>Betaproteobacteria</taxon>
        <taxon>Neisseriales</taxon>
        <taxon>Chitinibacteraceae</taxon>
        <taxon>Jeongeupia</taxon>
    </lineage>
</organism>
<gene>
    <name evidence="2" type="ORF">JMJ54_07810</name>
</gene>
<accession>A0ABS2BL68</accession>